<evidence type="ECO:0000313" key="5">
    <source>
        <dbReference type="EMBL" id="KAF2229808.1"/>
    </source>
</evidence>
<organism evidence="5 6">
    <name type="scientific">Viridothelium virens</name>
    <name type="common">Speckled blister lichen</name>
    <name type="synonym">Trypethelium virens</name>
    <dbReference type="NCBI Taxonomy" id="1048519"/>
    <lineage>
        <taxon>Eukaryota</taxon>
        <taxon>Fungi</taxon>
        <taxon>Dikarya</taxon>
        <taxon>Ascomycota</taxon>
        <taxon>Pezizomycotina</taxon>
        <taxon>Dothideomycetes</taxon>
        <taxon>Dothideomycetes incertae sedis</taxon>
        <taxon>Trypetheliales</taxon>
        <taxon>Trypetheliaceae</taxon>
        <taxon>Viridothelium</taxon>
    </lineage>
</organism>
<protein>
    <recommendedName>
        <fullName evidence="4">AAA+ ATPase domain-containing protein</fullName>
    </recommendedName>
</protein>
<feature type="compositionally biased region" description="Basic and acidic residues" evidence="3">
    <location>
        <begin position="203"/>
        <end position="214"/>
    </location>
</feature>
<feature type="region of interest" description="Disordered" evidence="3">
    <location>
        <begin position="113"/>
        <end position="140"/>
    </location>
</feature>
<sequence>MTAARPHLASAILDNPSGSFGHSVKKRKVCTNCIALDDALVGGFSYGDGGVTCLSGDTGTGKTLIAYHVLASHLLSSANNLATIIDTTGSFDVLRLNDVIRLRLRNRHSSVIQNPRAAISEKKAPSPPDGETHDNEPAHLLDKISITPVFDFTGLRDAVREFSEKLTQTQDPRASPTEDEDEDLSTDSPAGAHRPTTPQPHTQAHDRARGEGKDAPRPAALLLIDNLTSIIQPLIRAHYAGGHDILTTFIRSLRHLARTHNACVLLLNSASPSASAFPAPGTSATGTATSNRAAGGGREVGRTMEMQSLPSIFASNQSVPLLGAALAAAVDVHVLVSKLPRSERDARMYYGGNGAEGGVRAGGGGAREGIAFVRVLEVLLDREEGREGRWGAFVVERDGVGIEGVERI</sequence>
<evidence type="ECO:0000256" key="2">
    <source>
        <dbReference type="ARBA" id="ARBA00023242"/>
    </source>
</evidence>
<dbReference type="GO" id="GO:0005815">
    <property type="term" value="C:microtubule organizing center"/>
    <property type="evidence" value="ECO:0007669"/>
    <property type="project" value="TreeGrafter"/>
</dbReference>
<dbReference type="OrthoDB" id="336321at2759"/>
<proteinExistence type="predicted"/>
<dbReference type="SMART" id="SM00382">
    <property type="entry name" value="AAA"/>
    <property type="match status" value="1"/>
</dbReference>
<dbReference type="PANTHER" id="PTHR46457:SF1">
    <property type="entry name" value="DNA REPAIR PROTEIN RAD51 HOMOLOG 4"/>
    <property type="match status" value="1"/>
</dbReference>
<dbReference type="GO" id="GO:0000724">
    <property type="term" value="P:double-strand break repair via homologous recombination"/>
    <property type="evidence" value="ECO:0007669"/>
    <property type="project" value="TreeGrafter"/>
</dbReference>
<comment type="subcellular location">
    <subcellularLocation>
        <location evidence="1">Nucleus</location>
    </subcellularLocation>
</comment>
<dbReference type="AlphaFoldDB" id="A0A6A6GW30"/>
<dbReference type="InterPro" id="IPR027417">
    <property type="entry name" value="P-loop_NTPase"/>
</dbReference>
<dbReference type="GO" id="GO:0003697">
    <property type="term" value="F:single-stranded DNA binding"/>
    <property type="evidence" value="ECO:0007669"/>
    <property type="project" value="TreeGrafter"/>
</dbReference>
<dbReference type="GO" id="GO:0000400">
    <property type="term" value="F:four-way junction DNA binding"/>
    <property type="evidence" value="ECO:0007669"/>
    <property type="project" value="TreeGrafter"/>
</dbReference>
<feature type="domain" description="AAA+ ATPase" evidence="4">
    <location>
        <begin position="48"/>
        <end position="340"/>
    </location>
</feature>
<dbReference type="EMBL" id="ML991853">
    <property type="protein sequence ID" value="KAF2229808.1"/>
    <property type="molecule type" value="Genomic_DNA"/>
</dbReference>
<feature type="region of interest" description="Disordered" evidence="3">
    <location>
        <begin position="275"/>
        <end position="297"/>
    </location>
</feature>
<dbReference type="GO" id="GO:0033063">
    <property type="term" value="C:Rad51B-Rad51C-Rad51D-XRCC2 complex"/>
    <property type="evidence" value="ECO:0007669"/>
    <property type="project" value="TreeGrafter"/>
</dbReference>
<gene>
    <name evidence="5" type="ORF">EV356DRAFT_493122</name>
</gene>
<dbReference type="GO" id="GO:0042148">
    <property type="term" value="P:DNA strand invasion"/>
    <property type="evidence" value="ECO:0007669"/>
    <property type="project" value="TreeGrafter"/>
</dbReference>
<reference evidence="5" key="1">
    <citation type="journal article" date="2020" name="Stud. Mycol.">
        <title>101 Dothideomycetes genomes: a test case for predicting lifestyles and emergence of pathogens.</title>
        <authorList>
            <person name="Haridas S."/>
            <person name="Albert R."/>
            <person name="Binder M."/>
            <person name="Bloem J."/>
            <person name="Labutti K."/>
            <person name="Salamov A."/>
            <person name="Andreopoulos B."/>
            <person name="Baker S."/>
            <person name="Barry K."/>
            <person name="Bills G."/>
            <person name="Bluhm B."/>
            <person name="Cannon C."/>
            <person name="Castanera R."/>
            <person name="Culley D."/>
            <person name="Daum C."/>
            <person name="Ezra D."/>
            <person name="Gonzalez J."/>
            <person name="Henrissat B."/>
            <person name="Kuo A."/>
            <person name="Liang C."/>
            <person name="Lipzen A."/>
            <person name="Lutzoni F."/>
            <person name="Magnuson J."/>
            <person name="Mondo S."/>
            <person name="Nolan M."/>
            <person name="Ohm R."/>
            <person name="Pangilinan J."/>
            <person name="Park H.-J."/>
            <person name="Ramirez L."/>
            <person name="Alfaro M."/>
            <person name="Sun H."/>
            <person name="Tritt A."/>
            <person name="Yoshinaga Y."/>
            <person name="Zwiers L.-H."/>
            <person name="Turgeon B."/>
            <person name="Goodwin S."/>
            <person name="Spatafora J."/>
            <person name="Crous P."/>
            <person name="Grigoriev I."/>
        </authorList>
    </citation>
    <scope>NUCLEOTIDE SEQUENCE</scope>
    <source>
        <strain evidence="5">Tuck. ex Michener</strain>
    </source>
</reference>
<dbReference type="InterPro" id="IPR051988">
    <property type="entry name" value="HRR_RAD51_Paralog"/>
</dbReference>
<feature type="compositionally biased region" description="Low complexity" evidence="3">
    <location>
        <begin position="275"/>
        <end position="293"/>
    </location>
</feature>
<name>A0A6A6GW30_VIRVR</name>
<dbReference type="GO" id="GO:0005657">
    <property type="term" value="C:replication fork"/>
    <property type="evidence" value="ECO:0007669"/>
    <property type="project" value="TreeGrafter"/>
</dbReference>
<evidence type="ECO:0000313" key="6">
    <source>
        <dbReference type="Proteomes" id="UP000800092"/>
    </source>
</evidence>
<evidence type="ECO:0000256" key="1">
    <source>
        <dbReference type="ARBA" id="ARBA00004123"/>
    </source>
</evidence>
<dbReference type="Proteomes" id="UP000800092">
    <property type="component" value="Unassembled WGS sequence"/>
</dbReference>
<dbReference type="GO" id="GO:0000723">
    <property type="term" value="P:telomere maintenance"/>
    <property type="evidence" value="ECO:0007669"/>
    <property type="project" value="TreeGrafter"/>
</dbReference>
<accession>A0A6A6GW30</accession>
<feature type="region of interest" description="Disordered" evidence="3">
    <location>
        <begin position="164"/>
        <end position="214"/>
    </location>
</feature>
<dbReference type="InterPro" id="IPR003593">
    <property type="entry name" value="AAA+_ATPase"/>
</dbReference>
<keyword evidence="2" id="KW-0539">Nucleus</keyword>
<keyword evidence="6" id="KW-1185">Reference proteome</keyword>
<dbReference type="GO" id="GO:0008094">
    <property type="term" value="F:ATP-dependent activity, acting on DNA"/>
    <property type="evidence" value="ECO:0007669"/>
    <property type="project" value="TreeGrafter"/>
</dbReference>
<evidence type="ECO:0000256" key="3">
    <source>
        <dbReference type="SAM" id="MobiDB-lite"/>
    </source>
</evidence>
<dbReference type="GO" id="GO:0007131">
    <property type="term" value="P:reciprocal meiotic recombination"/>
    <property type="evidence" value="ECO:0007669"/>
    <property type="project" value="TreeGrafter"/>
</dbReference>
<dbReference type="Gene3D" id="3.40.50.300">
    <property type="entry name" value="P-loop containing nucleotide triphosphate hydrolases"/>
    <property type="match status" value="1"/>
</dbReference>
<dbReference type="PANTHER" id="PTHR46457">
    <property type="entry name" value="DNA REPAIR PROTEIN RAD51 HOMOLOG 4"/>
    <property type="match status" value="1"/>
</dbReference>
<evidence type="ECO:0000259" key="4">
    <source>
        <dbReference type="SMART" id="SM00382"/>
    </source>
</evidence>
<feature type="compositionally biased region" description="Basic and acidic residues" evidence="3">
    <location>
        <begin position="119"/>
        <end position="140"/>
    </location>
</feature>
<dbReference type="SUPFAM" id="SSF52540">
    <property type="entry name" value="P-loop containing nucleoside triphosphate hydrolases"/>
    <property type="match status" value="1"/>
</dbReference>